<dbReference type="GO" id="GO:0030151">
    <property type="term" value="F:molybdenum ion binding"/>
    <property type="evidence" value="ECO:0007669"/>
    <property type="project" value="InterPro"/>
</dbReference>
<dbReference type="Proteomes" id="UP000460435">
    <property type="component" value="Unassembled WGS sequence"/>
</dbReference>
<evidence type="ECO:0000259" key="1">
    <source>
        <dbReference type="PROSITE" id="PS51340"/>
    </source>
</evidence>
<evidence type="ECO:0000313" key="3">
    <source>
        <dbReference type="Proteomes" id="UP000460435"/>
    </source>
</evidence>
<dbReference type="PANTHER" id="PTHR14237:SF19">
    <property type="entry name" value="MITOCHONDRIAL AMIDOXIME REDUCING COMPONENT 1"/>
    <property type="match status" value="1"/>
</dbReference>
<dbReference type="Pfam" id="PF03473">
    <property type="entry name" value="MOSC"/>
    <property type="match status" value="1"/>
</dbReference>
<proteinExistence type="predicted"/>
<dbReference type="EMBL" id="WLZY01000001">
    <property type="protein sequence ID" value="NDL55632.1"/>
    <property type="molecule type" value="Genomic_DNA"/>
</dbReference>
<evidence type="ECO:0000313" key="2">
    <source>
        <dbReference type="EMBL" id="NDL55632.1"/>
    </source>
</evidence>
<dbReference type="PANTHER" id="PTHR14237">
    <property type="entry name" value="MOLYBDOPTERIN COFACTOR SULFURASE MOSC"/>
    <property type="match status" value="1"/>
</dbReference>
<name>A0A7K3LY78_9ACTN</name>
<protein>
    <submittedName>
        <fullName evidence="2">MOSC domain-containing protein</fullName>
    </submittedName>
</protein>
<organism evidence="2 3">
    <name type="scientific">Phytoactinopolyspora mesophila</name>
    <dbReference type="NCBI Taxonomy" id="2650750"/>
    <lineage>
        <taxon>Bacteria</taxon>
        <taxon>Bacillati</taxon>
        <taxon>Actinomycetota</taxon>
        <taxon>Actinomycetes</taxon>
        <taxon>Jiangellales</taxon>
        <taxon>Jiangellaceae</taxon>
        <taxon>Phytoactinopolyspora</taxon>
    </lineage>
</organism>
<dbReference type="RefSeq" id="WP_162448326.1">
    <property type="nucleotide sequence ID" value="NZ_WLZY01000001.1"/>
</dbReference>
<gene>
    <name evidence="2" type="ORF">F7O44_00940</name>
</gene>
<dbReference type="Pfam" id="PF03476">
    <property type="entry name" value="MOSC_N"/>
    <property type="match status" value="1"/>
</dbReference>
<dbReference type="GO" id="GO:0030170">
    <property type="term" value="F:pyridoxal phosphate binding"/>
    <property type="evidence" value="ECO:0007669"/>
    <property type="project" value="InterPro"/>
</dbReference>
<dbReference type="PROSITE" id="PS51340">
    <property type="entry name" value="MOSC"/>
    <property type="match status" value="1"/>
</dbReference>
<keyword evidence="3" id="KW-1185">Reference proteome</keyword>
<dbReference type="AlphaFoldDB" id="A0A7K3LY78"/>
<comment type="caution">
    <text evidence="2">The sequence shown here is derived from an EMBL/GenBank/DDBJ whole genome shotgun (WGS) entry which is preliminary data.</text>
</comment>
<reference evidence="2 3" key="1">
    <citation type="submission" date="2019-11" db="EMBL/GenBank/DDBJ databases">
        <authorList>
            <person name="Li X.-J."/>
            <person name="Feng X.-M."/>
        </authorList>
    </citation>
    <scope>NUCLEOTIDE SEQUENCE [LARGE SCALE GENOMIC DNA]</scope>
    <source>
        <strain evidence="2 3">XMNu-373</strain>
    </source>
</reference>
<dbReference type="InterPro" id="IPR005302">
    <property type="entry name" value="MoCF_Sase_C"/>
</dbReference>
<dbReference type="InterPro" id="IPR011037">
    <property type="entry name" value="Pyrv_Knase-like_insert_dom_sf"/>
</dbReference>
<feature type="domain" description="MOSC" evidence="1">
    <location>
        <begin position="124"/>
        <end position="273"/>
    </location>
</feature>
<dbReference type="GO" id="GO:0003824">
    <property type="term" value="F:catalytic activity"/>
    <property type="evidence" value="ECO:0007669"/>
    <property type="project" value="InterPro"/>
</dbReference>
<dbReference type="SUPFAM" id="SSF50800">
    <property type="entry name" value="PK beta-barrel domain-like"/>
    <property type="match status" value="1"/>
</dbReference>
<accession>A0A7K3LY78</accession>
<dbReference type="InterPro" id="IPR005303">
    <property type="entry name" value="MOCOS_middle"/>
</dbReference>
<dbReference type="SUPFAM" id="SSF141673">
    <property type="entry name" value="MOSC N-terminal domain-like"/>
    <property type="match status" value="1"/>
</dbReference>
<sequence length="273" mass="30245">MQVTHLSIYPIKSTQGRPASSLAVEPWGPVDDRRWMLVGEDGAVVTARAFPPLLSVTAEPGGPGQVRLHGPHAEPLDVDATGDAELIPVKVWRSELKATHPSPAADRWFSTLIDHDVRLVWLDDPTRRPVDPEFGKLEDRVSFADGYPVLLATTASLRQLNDWIAAGAAERGEEPPEPLDMRRFRPNVVVENDEPFAEDQWSRVRIGDVEFRVAKPCDRCVLTTIDPDTLVKGKEPLRTLARYRRWDGKVWFAVSLIPDGPGTLNVGDAVTAL</sequence>